<dbReference type="GO" id="GO:0006887">
    <property type="term" value="P:exocytosis"/>
    <property type="evidence" value="ECO:0007669"/>
    <property type="project" value="UniProtKB-KW"/>
</dbReference>
<feature type="compositionally biased region" description="Basic and acidic residues" evidence="4">
    <location>
        <begin position="262"/>
        <end position="274"/>
    </location>
</feature>
<evidence type="ECO:0000313" key="7">
    <source>
        <dbReference type="Proteomes" id="UP001346149"/>
    </source>
</evidence>
<comment type="similarity">
    <text evidence="1 3">Belongs to the EXO70 family.</text>
</comment>
<dbReference type="PANTHER" id="PTHR12542:SF93">
    <property type="entry name" value="EXOCYST COMPLEX COMPONENT EXO70C2"/>
    <property type="match status" value="1"/>
</dbReference>
<dbReference type="Proteomes" id="UP001346149">
    <property type="component" value="Unassembled WGS sequence"/>
</dbReference>
<dbReference type="Pfam" id="PF20669">
    <property type="entry name" value="Exo70_N"/>
    <property type="match status" value="1"/>
</dbReference>
<dbReference type="GO" id="GO:0000145">
    <property type="term" value="C:exocyst"/>
    <property type="evidence" value="ECO:0007669"/>
    <property type="project" value="InterPro"/>
</dbReference>
<feature type="compositionally biased region" description="Basic and acidic residues" evidence="4">
    <location>
        <begin position="53"/>
        <end position="62"/>
    </location>
</feature>
<dbReference type="Gene3D" id="1.20.1280.170">
    <property type="entry name" value="Exocyst complex component Exo70"/>
    <property type="match status" value="1"/>
</dbReference>
<evidence type="ECO:0000256" key="3">
    <source>
        <dbReference type="RuleBase" id="RU365026"/>
    </source>
</evidence>
<comment type="function">
    <text evidence="3">Component of the exocyst complex.</text>
</comment>
<feature type="region of interest" description="Disordered" evidence="4">
    <location>
        <begin position="240"/>
        <end position="274"/>
    </location>
</feature>
<dbReference type="InterPro" id="IPR004140">
    <property type="entry name" value="Exo70"/>
</dbReference>
<name>A0AAN7LM83_TRANT</name>
<keyword evidence="3" id="KW-0268">Exocytosis</keyword>
<reference evidence="6 7" key="1">
    <citation type="journal article" date="2023" name="Hortic Res">
        <title>Pangenome of water caltrop reveals structural variations and asymmetric subgenome divergence after allopolyploidization.</title>
        <authorList>
            <person name="Zhang X."/>
            <person name="Chen Y."/>
            <person name="Wang L."/>
            <person name="Yuan Y."/>
            <person name="Fang M."/>
            <person name="Shi L."/>
            <person name="Lu R."/>
            <person name="Comes H.P."/>
            <person name="Ma Y."/>
            <person name="Chen Y."/>
            <person name="Huang G."/>
            <person name="Zhou Y."/>
            <person name="Zheng Z."/>
            <person name="Qiu Y."/>
        </authorList>
    </citation>
    <scope>NUCLEOTIDE SEQUENCE [LARGE SCALE GENOMIC DNA]</scope>
    <source>
        <strain evidence="6">F231</strain>
    </source>
</reference>
<accession>A0AAN7LM83</accession>
<sequence length="726" mass="82008">MEKAPPEISDSFARDDQADDSDPSLAAPAAPPPESPMAEPKVEEDETSTVLEKSSEPEKEGANEAEEAGLEGNPPADDAVALEEKEKENGDGEGDGQAHGSDDDDAVHRFDQVMEDIDDLISFLAAANAEEEATSASLEGHHNRSVQRLLGLVQARALNYITDSPEAKSTWGQCPDDDDSFLQAVGRVSKLYSSFNPSKWAESSGNLINQVTRIHHRAMTFLEDEFRSLLEDCKPIIASEEDNADGDKYNTPPPEQEESPDRDDGQITDKDSDNSLRYPQEIVSNLSKIAREMILGHYETECYQVYVLMRRNTIGELLGRTGFEGISIDDVQKMPWETLQREIPKWVEAFQQSAKVCFPSELKLIDGIFEGKSEASAFLFHSLTLGVMVQLLNFSEAVAMSKRAPEKLFKFLDMYEAMRDMEPVLTGLLGECKEHEFIKSEMVTARSRLGESTVNIFCDLENSVRSDTGKNVVPGGAIHPLTRYIMNYLELTCEYKETLEQVFRDHLRIERADSNNRSEFQGGEGYGNYADPNENHSQFSIQIGKIMALLDKNLEAKSKLYRDTALSSIFMMNNGRYILQKVKGSREINELMGDNWRRKKSSDLRQCHKTYQRETWNKVLGCLRDDHGLTVNGKVVKPELKERFKSFNAMFDEIHKTQSLWVVCDEQLQSELRVSISAVVIPAYRSFLGRFSQTFTPGRQTEKYVKYQSEDLETYIDELFDGKKKP</sequence>
<comment type="caution">
    <text evidence="6">The sequence shown here is derived from an EMBL/GenBank/DDBJ whole genome shotgun (WGS) entry which is preliminary data.</text>
</comment>
<evidence type="ECO:0000256" key="1">
    <source>
        <dbReference type="ARBA" id="ARBA00006756"/>
    </source>
</evidence>
<dbReference type="GO" id="GO:0015031">
    <property type="term" value="P:protein transport"/>
    <property type="evidence" value="ECO:0007669"/>
    <property type="project" value="UniProtKB-KW"/>
</dbReference>
<keyword evidence="2 3" id="KW-0813">Transport</keyword>
<evidence type="ECO:0000256" key="4">
    <source>
        <dbReference type="SAM" id="MobiDB-lite"/>
    </source>
</evidence>
<organism evidence="6 7">
    <name type="scientific">Trapa natans</name>
    <name type="common">Water chestnut</name>
    <dbReference type="NCBI Taxonomy" id="22666"/>
    <lineage>
        <taxon>Eukaryota</taxon>
        <taxon>Viridiplantae</taxon>
        <taxon>Streptophyta</taxon>
        <taxon>Embryophyta</taxon>
        <taxon>Tracheophyta</taxon>
        <taxon>Spermatophyta</taxon>
        <taxon>Magnoliopsida</taxon>
        <taxon>eudicotyledons</taxon>
        <taxon>Gunneridae</taxon>
        <taxon>Pentapetalae</taxon>
        <taxon>rosids</taxon>
        <taxon>malvids</taxon>
        <taxon>Myrtales</taxon>
        <taxon>Lythraceae</taxon>
        <taxon>Trapa</taxon>
    </lineage>
</organism>
<dbReference type="SUPFAM" id="SSF74788">
    <property type="entry name" value="Cullin repeat-like"/>
    <property type="match status" value="1"/>
</dbReference>
<keyword evidence="7" id="KW-1185">Reference proteome</keyword>
<gene>
    <name evidence="6" type="ORF">SAY86_016674</name>
</gene>
<keyword evidence="3" id="KW-0653">Protein transport</keyword>
<evidence type="ECO:0000259" key="5">
    <source>
        <dbReference type="Pfam" id="PF03081"/>
    </source>
</evidence>
<dbReference type="InterPro" id="IPR016159">
    <property type="entry name" value="Cullin_repeat-like_dom_sf"/>
</dbReference>
<dbReference type="Pfam" id="PF03081">
    <property type="entry name" value="Exo70_C"/>
    <property type="match status" value="1"/>
</dbReference>
<proteinExistence type="inferred from homology"/>
<dbReference type="AlphaFoldDB" id="A0AAN7LM83"/>
<dbReference type="EMBL" id="JAXQNO010000016">
    <property type="protein sequence ID" value="KAK4782572.1"/>
    <property type="molecule type" value="Genomic_DNA"/>
</dbReference>
<dbReference type="PANTHER" id="PTHR12542">
    <property type="entry name" value="EXOCYST COMPLEX PROTEIN EXO70"/>
    <property type="match status" value="1"/>
</dbReference>
<dbReference type="GO" id="GO:0005546">
    <property type="term" value="F:phosphatidylinositol-4,5-bisphosphate binding"/>
    <property type="evidence" value="ECO:0007669"/>
    <property type="project" value="InterPro"/>
</dbReference>
<evidence type="ECO:0000256" key="2">
    <source>
        <dbReference type="ARBA" id="ARBA00022448"/>
    </source>
</evidence>
<evidence type="ECO:0000313" key="6">
    <source>
        <dbReference type="EMBL" id="KAK4782572.1"/>
    </source>
</evidence>
<feature type="region of interest" description="Disordered" evidence="4">
    <location>
        <begin position="1"/>
        <end position="104"/>
    </location>
</feature>
<dbReference type="InterPro" id="IPR046364">
    <property type="entry name" value="Exo70_C"/>
</dbReference>
<protein>
    <recommendedName>
        <fullName evidence="3">Exocyst subunit Exo70 family protein</fullName>
    </recommendedName>
</protein>
<feature type="domain" description="Exocyst complex subunit Exo70 C-terminal" evidence="5">
    <location>
        <begin position="345"/>
        <end position="718"/>
    </location>
</feature>